<feature type="non-terminal residue" evidence="3">
    <location>
        <position position="120"/>
    </location>
</feature>
<comment type="caution">
    <text evidence="3">The sequence shown here is derived from an EMBL/GenBank/DDBJ whole genome shotgun (WGS) entry which is preliminary data.</text>
</comment>
<feature type="non-terminal residue" evidence="3">
    <location>
        <position position="1"/>
    </location>
</feature>
<keyword evidence="2" id="KW-1133">Transmembrane helix</keyword>
<accession>A0A813JV89</accession>
<dbReference type="Proteomes" id="UP000626109">
    <property type="component" value="Unassembled WGS sequence"/>
</dbReference>
<keyword evidence="2" id="KW-0472">Membrane</keyword>
<dbReference type="EMBL" id="CAJNNW010026409">
    <property type="protein sequence ID" value="CAE8685074.1"/>
    <property type="molecule type" value="Genomic_DNA"/>
</dbReference>
<dbReference type="AlphaFoldDB" id="A0A813JV89"/>
<organism evidence="3 4">
    <name type="scientific">Polarella glacialis</name>
    <name type="common">Dinoflagellate</name>
    <dbReference type="NCBI Taxonomy" id="89957"/>
    <lineage>
        <taxon>Eukaryota</taxon>
        <taxon>Sar</taxon>
        <taxon>Alveolata</taxon>
        <taxon>Dinophyceae</taxon>
        <taxon>Suessiales</taxon>
        <taxon>Suessiaceae</taxon>
        <taxon>Polarella</taxon>
    </lineage>
</organism>
<evidence type="ECO:0000256" key="1">
    <source>
        <dbReference type="SAM" id="MobiDB-lite"/>
    </source>
</evidence>
<evidence type="ECO:0000313" key="4">
    <source>
        <dbReference type="Proteomes" id="UP000626109"/>
    </source>
</evidence>
<name>A0A813JV89_POLGL</name>
<feature type="region of interest" description="Disordered" evidence="1">
    <location>
        <begin position="1"/>
        <end position="29"/>
    </location>
</feature>
<evidence type="ECO:0000313" key="3">
    <source>
        <dbReference type="EMBL" id="CAE8685074.1"/>
    </source>
</evidence>
<feature type="transmembrane region" description="Helical" evidence="2">
    <location>
        <begin position="95"/>
        <end position="119"/>
    </location>
</feature>
<keyword evidence="2" id="KW-0812">Transmembrane</keyword>
<proteinExistence type="predicted"/>
<sequence>ALMWPLGGSPMASPQTHSPWRGQVSHGSVWTAAPPPAPPQVLRGATAVWQPLAPQASLARPLVAEQSTPAAPSSAGFQPMAMAAPAYASATLSIMLSYVAVVVVVVAVLVVVVVVLCVIP</sequence>
<protein>
    <submittedName>
        <fullName evidence="3">Uncharacterized protein</fullName>
    </submittedName>
</protein>
<gene>
    <name evidence="3" type="ORF">PGLA2088_LOCUS24287</name>
</gene>
<reference evidence="3" key="1">
    <citation type="submission" date="2021-02" db="EMBL/GenBank/DDBJ databases">
        <authorList>
            <person name="Dougan E. K."/>
            <person name="Rhodes N."/>
            <person name="Thang M."/>
            <person name="Chan C."/>
        </authorList>
    </citation>
    <scope>NUCLEOTIDE SEQUENCE</scope>
</reference>
<evidence type="ECO:0000256" key="2">
    <source>
        <dbReference type="SAM" id="Phobius"/>
    </source>
</evidence>